<evidence type="ECO:0000313" key="1">
    <source>
        <dbReference type="EMBL" id="MCU6704578.1"/>
    </source>
</evidence>
<gene>
    <name evidence="1" type="ORF">OCV57_01390</name>
</gene>
<accession>A0AAE3LGK5</accession>
<dbReference type="Proteomes" id="UP001208131">
    <property type="component" value="Unassembled WGS sequence"/>
</dbReference>
<evidence type="ECO:0000313" key="2">
    <source>
        <dbReference type="Proteomes" id="UP001208131"/>
    </source>
</evidence>
<sequence length="72" mass="7971">MKNNSFAHGQELPLGLSMALAQVPAAYAYFAKLDPLQRQQIIDSAHCIRSKEEMRGFVNSLSNGQITDTSIF</sequence>
<keyword evidence="2" id="KW-1185">Reference proteome</keyword>
<dbReference type="RefSeq" id="WP_267300262.1">
    <property type="nucleotide sequence ID" value="NZ_JAOQJZ010000001.1"/>
</dbReference>
<dbReference type="EMBL" id="JAOQJZ010000001">
    <property type="protein sequence ID" value="MCU6704578.1"/>
    <property type="molecule type" value="Genomic_DNA"/>
</dbReference>
<name>A0AAE3LGK5_9FIRM</name>
<comment type="caution">
    <text evidence="1">The sequence shown here is derived from an EMBL/GenBank/DDBJ whole genome shotgun (WGS) entry which is preliminary data.</text>
</comment>
<dbReference type="AlphaFoldDB" id="A0AAE3LGK5"/>
<protein>
    <submittedName>
        <fullName evidence="1">YdeI/OmpD-associated family protein</fullName>
    </submittedName>
</protein>
<organism evidence="1 2">
    <name type="scientific">Hominimerdicola aceti</name>
    <dbReference type="NCBI Taxonomy" id="2981726"/>
    <lineage>
        <taxon>Bacteria</taxon>
        <taxon>Bacillati</taxon>
        <taxon>Bacillota</taxon>
        <taxon>Clostridia</taxon>
        <taxon>Eubacteriales</taxon>
        <taxon>Oscillospiraceae</taxon>
        <taxon>Hominimerdicola</taxon>
    </lineage>
</organism>
<reference evidence="1 2" key="1">
    <citation type="journal article" date="2021" name="ISME Commun">
        <title>Automated analysis of genomic sequences facilitates high-throughput and comprehensive description of bacteria.</title>
        <authorList>
            <person name="Hitch T.C.A."/>
        </authorList>
    </citation>
    <scope>NUCLEOTIDE SEQUENCE [LARGE SCALE GENOMIC DNA]</scope>
    <source>
        <strain evidence="1 2">Sanger_31</strain>
    </source>
</reference>
<proteinExistence type="predicted"/>